<evidence type="ECO:0000313" key="4">
    <source>
        <dbReference type="Proteomes" id="UP001056819"/>
    </source>
</evidence>
<proteinExistence type="inferred from homology"/>
<dbReference type="GO" id="GO:0006744">
    <property type="term" value="P:ubiquinone biosynthetic process"/>
    <property type="evidence" value="ECO:0007669"/>
    <property type="project" value="UniProtKB-UniRule"/>
</dbReference>
<keyword evidence="1" id="KW-0831">Ubiquinone biosynthesis</keyword>
<sequence>MLAKQLFEDLAAKISETVANSPAKDLEKNAKAMLGGAFAKMDLVTREEFDIQQQILIKTRTKLSEAEARLAALEAAVFATSAPAPKPEVPAAEAQTSAAAPSAENENGENAAVAEPEALHDGVRSGGQPEQSA</sequence>
<dbReference type="Proteomes" id="UP001056819">
    <property type="component" value="Chromosome"/>
</dbReference>
<feature type="region of interest" description="Disordered" evidence="2">
    <location>
        <begin position="82"/>
        <end position="133"/>
    </location>
</feature>
<dbReference type="HAMAP" id="MF_02216">
    <property type="entry name" value="UbiK"/>
    <property type="match status" value="1"/>
</dbReference>
<evidence type="ECO:0000256" key="2">
    <source>
        <dbReference type="SAM" id="MobiDB-lite"/>
    </source>
</evidence>
<evidence type="ECO:0000256" key="1">
    <source>
        <dbReference type="HAMAP-Rule" id="MF_02216"/>
    </source>
</evidence>
<feature type="compositionally biased region" description="Low complexity" evidence="2">
    <location>
        <begin position="82"/>
        <end position="116"/>
    </location>
</feature>
<reference evidence="3" key="1">
    <citation type="submission" date="2022-05" db="EMBL/GenBank/DDBJ databases">
        <title>Alysiella filiformis genome sequencing.</title>
        <authorList>
            <person name="Viehboeck T."/>
        </authorList>
    </citation>
    <scope>NUCLEOTIDE SEQUENCE</scope>
    <source>
        <strain evidence="3">DSM 2580</strain>
    </source>
</reference>
<dbReference type="AlphaFoldDB" id="A0AAE9HT91"/>
<protein>
    <recommendedName>
        <fullName evidence="1">Ubiquinone biosynthesis accessory factor UbiK</fullName>
    </recommendedName>
</protein>
<comment type="subcellular location">
    <subcellularLocation>
        <location evidence="1">Cytoplasm</location>
    </subcellularLocation>
</comment>
<accession>A0AAE9HT91</accession>
<dbReference type="EMBL" id="CP097501">
    <property type="protein sequence ID" value="URD67318.1"/>
    <property type="molecule type" value="Genomic_DNA"/>
</dbReference>
<comment type="similarity">
    <text evidence="1">Belongs to the UbiK family.</text>
</comment>
<name>A0AAE9HT91_9NEIS</name>
<keyword evidence="1" id="KW-0963">Cytoplasm</keyword>
<dbReference type="RefSeq" id="WP_051531955.1">
    <property type="nucleotide sequence ID" value="NZ_CP097501.1"/>
</dbReference>
<evidence type="ECO:0000313" key="3">
    <source>
        <dbReference type="EMBL" id="URD67318.1"/>
    </source>
</evidence>
<organism evidence="3 4">
    <name type="scientific">Conchiformibius steedae DSM 2580</name>
    <dbReference type="NCBI Taxonomy" id="1121352"/>
    <lineage>
        <taxon>Bacteria</taxon>
        <taxon>Pseudomonadati</taxon>
        <taxon>Pseudomonadota</taxon>
        <taxon>Betaproteobacteria</taxon>
        <taxon>Neisseriales</taxon>
        <taxon>Neisseriaceae</taxon>
        <taxon>Conchiformibius</taxon>
    </lineage>
</organism>
<dbReference type="PANTHER" id="PTHR38040">
    <property type="entry name" value="UBIQUINONE BIOSYNTHESIS ACCESSORY FACTOR UBIK"/>
    <property type="match status" value="1"/>
</dbReference>
<dbReference type="InterPro" id="IPR007475">
    <property type="entry name" value="UbiK"/>
</dbReference>
<dbReference type="PANTHER" id="PTHR38040:SF1">
    <property type="entry name" value="UBIQUINONE BIOSYNTHESIS ACCESSORY FACTOR UBIK"/>
    <property type="match status" value="1"/>
</dbReference>
<dbReference type="GO" id="GO:0005737">
    <property type="term" value="C:cytoplasm"/>
    <property type="evidence" value="ECO:0007669"/>
    <property type="project" value="UniProtKB-SubCell"/>
</dbReference>
<comment type="pathway">
    <text evidence="1">Cofactor biosynthesis; ubiquinone biosynthesis.</text>
</comment>
<dbReference type="Pfam" id="PF04380">
    <property type="entry name" value="BMFP"/>
    <property type="match status" value="1"/>
</dbReference>
<comment type="function">
    <text evidence="1">Required for efficient ubiquinone (coenzyme Q) biosynthesis. UbiK is probably an accessory factor of Ubi enzymes and facilitates ubiquinone biosynthesis by acting as an assembly factor, a targeting factor, or both.</text>
</comment>
<gene>
    <name evidence="1" type="primary">ubiK</name>
    <name evidence="3" type="ORF">LNQ82_09030</name>
</gene>